<organism evidence="4">
    <name type="scientific">marine metagenome</name>
    <dbReference type="NCBI Taxonomy" id="408172"/>
    <lineage>
        <taxon>unclassified sequences</taxon>
        <taxon>metagenomes</taxon>
        <taxon>ecological metagenomes</taxon>
    </lineage>
</organism>
<dbReference type="AlphaFoldDB" id="A0A383EN73"/>
<evidence type="ECO:0000313" key="4">
    <source>
        <dbReference type="EMBL" id="SVE58089.1"/>
    </source>
</evidence>
<dbReference type="InterPro" id="IPR000917">
    <property type="entry name" value="Sulfatase_N"/>
</dbReference>
<gene>
    <name evidence="4" type="ORF">METZ01_LOCUS510943</name>
</gene>
<keyword evidence="2" id="KW-0378">Hydrolase</keyword>
<feature type="domain" description="Sulfatase N-terminal" evidence="3">
    <location>
        <begin position="3"/>
        <end position="124"/>
    </location>
</feature>
<dbReference type="InterPro" id="IPR017850">
    <property type="entry name" value="Alkaline_phosphatase_core_sf"/>
</dbReference>
<dbReference type="Gene3D" id="3.40.720.10">
    <property type="entry name" value="Alkaline Phosphatase, subunit A"/>
    <property type="match status" value="1"/>
</dbReference>
<accession>A0A383EN73</accession>
<comment type="similarity">
    <text evidence="1">Belongs to the sulfatase family.</text>
</comment>
<dbReference type="EMBL" id="UINC01227282">
    <property type="protein sequence ID" value="SVE58089.1"/>
    <property type="molecule type" value="Genomic_DNA"/>
</dbReference>
<reference evidence="4" key="1">
    <citation type="submission" date="2018-05" db="EMBL/GenBank/DDBJ databases">
        <authorList>
            <person name="Lanie J.A."/>
            <person name="Ng W.-L."/>
            <person name="Kazmierczak K.M."/>
            <person name="Andrzejewski T.M."/>
            <person name="Davidsen T.M."/>
            <person name="Wayne K.J."/>
            <person name="Tettelin H."/>
            <person name="Glass J.I."/>
            <person name="Rusch D."/>
            <person name="Podicherti R."/>
            <person name="Tsui H.-C.T."/>
            <person name="Winkler M.E."/>
        </authorList>
    </citation>
    <scope>NUCLEOTIDE SEQUENCE</scope>
</reference>
<evidence type="ECO:0000256" key="2">
    <source>
        <dbReference type="ARBA" id="ARBA00022801"/>
    </source>
</evidence>
<sequence length="230" mass="25248">WFGNPHSPHIGTEKFLEMYKGETKAYANFYAEITGMDAAMGDLRKGLRKLGVADNTILWYCSDNGGLKPNSMAGLSGKKGKLLEGGIRVPGIIEWPSIIKKNRITHVPANTVDIYPTIQELAGVKQPVNQPLLDGVSLAPLIHGKSFTRQKPMGFWHYPARGRGMHAHKMLEALRAEQVAGNQAPAPKAGFVDKKYPLDKFPGPSAWISGDWKLHCVANNAGANPSYRLY</sequence>
<dbReference type="PANTHER" id="PTHR42693">
    <property type="entry name" value="ARYLSULFATASE FAMILY MEMBER"/>
    <property type="match status" value="1"/>
</dbReference>
<dbReference type="InterPro" id="IPR050738">
    <property type="entry name" value="Sulfatase"/>
</dbReference>
<dbReference type="PANTHER" id="PTHR42693:SF53">
    <property type="entry name" value="ENDO-4-O-SULFATASE"/>
    <property type="match status" value="1"/>
</dbReference>
<feature type="non-terminal residue" evidence="4">
    <location>
        <position position="230"/>
    </location>
</feature>
<proteinExistence type="inferred from homology"/>
<evidence type="ECO:0000256" key="1">
    <source>
        <dbReference type="ARBA" id="ARBA00008779"/>
    </source>
</evidence>
<dbReference type="GO" id="GO:0004065">
    <property type="term" value="F:arylsulfatase activity"/>
    <property type="evidence" value="ECO:0007669"/>
    <property type="project" value="TreeGrafter"/>
</dbReference>
<evidence type="ECO:0000259" key="3">
    <source>
        <dbReference type="Pfam" id="PF00884"/>
    </source>
</evidence>
<name>A0A383EN73_9ZZZZ</name>
<feature type="non-terminal residue" evidence="4">
    <location>
        <position position="1"/>
    </location>
</feature>
<dbReference type="Pfam" id="PF00884">
    <property type="entry name" value="Sulfatase"/>
    <property type="match status" value="1"/>
</dbReference>
<dbReference type="SUPFAM" id="SSF53649">
    <property type="entry name" value="Alkaline phosphatase-like"/>
    <property type="match status" value="1"/>
</dbReference>
<protein>
    <recommendedName>
        <fullName evidence="3">Sulfatase N-terminal domain-containing protein</fullName>
    </recommendedName>
</protein>